<keyword evidence="1" id="KW-0472">Membrane</keyword>
<protein>
    <submittedName>
        <fullName evidence="2">Uncharacterized protein</fullName>
    </submittedName>
</protein>
<dbReference type="AlphaFoldDB" id="A0AAC9K7L6"/>
<dbReference type="Proteomes" id="UP000182373">
    <property type="component" value="Chromosome"/>
</dbReference>
<keyword evidence="1" id="KW-1133">Transmembrane helix</keyword>
<name>A0AAC9K7L6_9PROT</name>
<proteinExistence type="predicted"/>
<feature type="transmembrane region" description="Helical" evidence="1">
    <location>
        <begin position="16"/>
        <end position="34"/>
    </location>
</feature>
<dbReference type="EMBL" id="CP018191">
    <property type="protein sequence ID" value="APH54916.1"/>
    <property type="molecule type" value="Genomic_DNA"/>
</dbReference>
<keyword evidence="1" id="KW-0812">Transmembrane</keyword>
<reference evidence="3" key="1">
    <citation type="submission" date="2016-11" db="EMBL/GenBank/DDBJ databases">
        <title>Comparative genomic and phenotypic analysis of Granulibacter bethesdensis clinical isolates from patients with chronic granulomatous disease.</title>
        <authorList>
            <person name="Zarember K.A."/>
            <person name="Porcella S.F."/>
            <person name="Chu J."/>
            <person name="Ding L."/>
            <person name="Dahlstrom E."/>
            <person name="Barbian K."/>
            <person name="Martens C."/>
            <person name="Sykora L."/>
            <person name="Kramer S."/>
            <person name="Pettinato A.M."/>
            <person name="Hong H."/>
            <person name="Wald G."/>
            <person name="Berg L.J."/>
            <person name="Rogge L.S."/>
            <person name="Greenberg D.E."/>
            <person name="Falcone E.L."/>
            <person name="Neves J.F."/>
            <person name="Simoes M.J."/>
            <person name="Casal M."/>
            <person name="Rodriguez-Lopez F.C."/>
            <person name="Zelazny A."/>
            <person name="Gallin J.I."/>
            <person name="Holland S.M."/>
        </authorList>
    </citation>
    <scope>NUCLEOTIDE SEQUENCE [LARGE SCALE GENOMIC DNA]</scope>
    <source>
        <strain evidence="3">NIH9.1</strain>
    </source>
</reference>
<dbReference type="Pfam" id="PF20228">
    <property type="entry name" value="DUF6587"/>
    <property type="match status" value="1"/>
</dbReference>
<organism evidence="2 3">
    <name type="scientific">Granulibacter bethesdensis</name>
    <dbReference type="NCBI Taxonomy" id="364410"/>
    <lineage>
        <taxon>Bacteria</taxon>
        <taxon>Pseudomonadati</taxon>
        <taxon>Pseudomonadota</taxon>
        <taxon>Alphaproteobacteria</taxon>
        <taxon>Acetobacterales</taxon>
        <taxon>Acetobacteraceae</taxon>
        <taxon>Granulibacter</taxon>
    </lineage>
</organism>
<evidence type="ECO:0000313" key="2">
    <source>
        <dbReference type="EMBL" id="APH54916.1"/>
    </source>
</evidence>
<evidence type="ECO:0000313" key="3">
    <source>
        <dbReference type="Proteomes" id="UP000182373"/>
    </source>
</evidence>
<dbReference type="InterPro" id="IPR046494">
    <property type="entry name" value="DUF6587"/>
</dbReference>
<accession>A0AAC9K7L6</accession>
<sequence>MLRACSPVEASQEATMLQSIIAAIAVLICALFWMQKLAPRVMAPLWSAVSALLRRMQVMPALAERLSPATSPSSAGCKGCDNCGGSKGGCH</sequence>
<evidence type="ECO:0000256" key="1">
    <source>
        <dbReference type="SAM" id="Phobius"/>
    </source>
</evidence>
<gene>
    <name evidence="2" type="ORF">GbCGDNIH9_5063</name>
</gene>